<sequence length="165" mass="18114">MSDFIGGRVGWRHIELVQTGNNGSASCLIVICKSPTSIFRLEGAMRAVVSTLCCRGTAPVLCDVDRTAVWQVSKGEQPGRWAQLTTPTITYLSMLQCLIWSAHMHNISLFCMADLLSNVKSHGQEDKECSSLNAPKISRDWDGLCEEMQYAKNAADTISDDSNKA</sequence>
<reference evidence="1 2" key="2">
    <citation type="submission" date="2018-11" db="EMBL/GenBank/DDBJ databases">
        <authorList>
            <consortium name="Pathogen Informatics"/>
        </authorList>
    </citation>
    <scope>NUCLEOTIDE SEQUENCE [LARGE SCALE GENOMIC DNA]</scope>
</reference>
<reference evidence="3" key="1">
    <citation type="submission" date="2017-02" db="UniProtKB">
        <authorList>
            <consortium name="WormBaseParasite"/>
        </authorList>
    </citation>
    <scope>IDENTIFICATION</scope>
</reference>
<dbReference type="AlphaFoldDB" id="A0A0R3WI49"/>
<organism evidence="3">
    <name type="scientific">Hydatigena taeniaeformis</name>
    <name type="common">Feline tapeworm</name>
    <name type="synonym">Taenia taeniaeformis</name>
    <dbReference type="NCBI Taxonomy" id="6205"/>
    <lineage>
        <taxon>Eukaryota</taxon>
        <taxon>Metazoa</taxon>
        <taxon>Spiralia</taxon>
        <taxon>Lophotrochozoa</taxon>
        <taxon>Platyhelminthes</taxon>
        <taxon>Cestoda</taxon>
        <taxon>Eucestoda</taxon>
        <taxon>Cyclophyllidea</taxon>
        <taxon>Taeniidae</taxon>
        <taxon>Hydatigera</taxon>
    </lineage>
</organism>
<evidence type="ECO:0000313" key="3">
    <source>
        <dbReference type="WBParaSite" id="TTAC_0000025101-mRNA-1"/>
    </source>
</evidence>
<accession>A0A0R3WI49</accession>
<protein>
    <submittedName>
        <fullName evidence="1 3">Uncharacterized protein</fullName>
    </submittedName>
</protein>
<evidence type="ECO:0000313" key="2">
    <source>
        <dbReference type="Proteomes" id="UP000274429"/>
    </source>
</evidence>
<dbReference type="WBParaSite" id="TTAC_0000025101-mRNA-1">
    <property type="protein sequence ID" value="TTAC_0000025101-mRNA-1"/>
    <property type="gene ID" value="TTAC_0000025101"/>
</dbReference>
<proteinExistence type="predicted"/>
<dbReference type="EMBL" id="UYWX01000017">
    <property type="protein sequence ID" value="VDM16149.1"/>
    <property type="molecule type" value="Genomic_DNA"/>
</dbReference>
<keyword evidence="2" id="KW-1185">Reference proteome</keyword>
<gene>
    <name evidence="1" type="ORF">TTAC_LOCUS252</name>
</gene>
<dbReference type="Proteomes" id="UP000274429">
    <property type="component" value="Unassembled WGS sequence"/>
</dbReference>
<evidence type="ECO:0000313" key="1">
    <source>
        <dbReference type="EMBL" id="VDM16149.1"/>
    </source>
</evidence>
<name>A0A0R3WI49_HYDTA</name>